<dbReference type="Pfam" id="PF12833">
    <property type="entry name" value="HTH_18"/>
    <property type="match status" value="1"/>
</dbReference>
<dbReference type="GO" id="GO:0003700">
    <property type="term" value="F:DNA-binding transcription factor activity"/>
    <property type="evidence" value="ECO:0007669"/>
    <property type="project" value="InterPro"/>
</dbReference>
<dbReference type="InterPro" id="IPR009057">
    <property type="entry name" value="Homeodomain-like_sf"/>
</dbReference>
<dbReference type="PROSITE" id="PS01124">
    <property type="entry name" value="HTH_ARAC_FAMILY_2"/>
    <property type="match status" value="1"/>
</dbReference>
<evidence type="ECO:0000256" key="1">
    <source>
        <dbReference type="ARBA" id="ARBA00023015"/>
    </source>
</evidence>
<dbReference type="SMART" id="SM00342">
    <property type="entry name" value="HTH_ARAC"/>
    <property type="match status" value="1"/>
</dbReference>
<proteinExistence type="predicted"/>
<evidence type="ECO:0000256" key="2">
    <source>
        <dbReference type="ARBA" id="ARBA00023125"/>
    </source>
</evidence>
<dbReference type="STRING" id="89524.SAMN05444370_12617"/>
<keyword evidence="6" id="KW-1185">Reference proteome</keyword>
<dbReference type="InterPro" id="IPR018062">
    <property type="entry name" value="HTH_AraC-typ_CS"/>
</dbReference>
<dbReference type="RefSeq" id="WP_093256179.1">
    <property type="nucleotide sequence ID" value="NZ_FNQM01000026.1"/>
</dbReference>
<dbReference type="Gene3D" id="1.10.10.60">
    <property type="entry name" value="Homeodomain-like"/>
    <property type="match status" value="1"/>
</dbReference>
<feature type="domain" description="HTH araC/xylS-type" evidence="4">
    <location>
        <begin position="203"/>
        <end position="303"/>
    </location>
</feature>
<dbReference type="OrthoDB" id="9802263at2"/>
<evidence type="ECO:0000313" key="5">
    <source>
        <dbReference type="EMBL" id="SEA99150.1"/>
    </source>
</evidence>
<organism evidence="5 6">
    <name type="scientific">Rubrimonas cliftonensis</name>
    <dbReference type="NCBI Taxonomy" id="89524"/>
    <lineage>
        <taxon>Bacteria</taxon>
        <taxon>Pseudomonadati</taxon>
        <taxon>Pseudomonadota</taxon>
        <taxon>Alphaproteobacteria</taxon>
        <taxon>Rhodobacterales</taxon>
        <taxon>Paracoccaceae</taxon>
        <taxon>Rubrimonas</taxon>
    </lineage>
</organism>
<keyword evidence="1" id="KW-0805">Transcription regulation</keyword>
<name>A0A1H4FQQ1_9RHOB</name>
<dbReference type="InterPro" id="IPR050204">
    <property type="entry name" value="AraC_XylS_family_regulators"/>
</dbReference>
<dbReference type="PANTHER" id="PTHR46796">
    <property type="entry name" value="HTH-TYPE TRANSCRIPTIONAL ACTIVATOR RHAS-RELATED"/>
    <property type="match status" value="1"/>
</dbReference>
<keyword evidence="2" id="KW-0238">DNA-binding</keyword>
<dbReference type="EMBL" id="FNQM01000026">
    <property type="protein sequence ID" value="SEA99150.1"/>
    <property type="molecule type" value="Genomic_DNA"/>
</dbReference>
<keyword evidence="3" id="KW-0804">Transcription</keyword>
<dbReference type="PANTHER" id="PTHR46796:SF12">
    <property type="entry name" value="HTH-TYPE DNA-BINDING TRANSCRIPTIONAL ACTIVATOR EUTR"/>
    <property type="match status" value="1"/>
</dbReference>
<evidence type="ECO:0000313" key="6">
    <source>
        <dbReference type="Proteomes" id="UP000198703"/>
    </source>
</evidence>
<sequence length="308" mass="32870">MALRVLEIRDDSAYGPRDSLFGDIRSFRFTPVRGGFLRTLSLQLGAIRVAEVSSAGHDIALGAVGGVTFLAPQSGRIAVQTPCTRLDARPGGALIIGPGERETFVRREERADFRAMVVIAPAEDGAKRTRAAGAAVDSPSARSLSGFLRYLLGEVAEPDSPLLRPRALRAAEALLRDSLGAVDGVDAPVAAAEADGVAQRRIRAAEDYMRAHADAPLTVEAVARAVGVGPRALHAAFRDRLGTTPRALLAEIRLERARARLLAPGPETTVTDAAMESGFAHLGRFALYYRRRFGESPSKTLRKARGEA</sequence>
<dbReference type="Pfam" id="PF14525">
    <property type="entry name" value="AraC_binding_2"/>
    <property type="match status" value="1"/>
</dbReference>
<reference evidence="5 6" key="1">
    <citation type="submission" date="2016-10" db="EMBL/GenBank/DDBJ databases">
        <authorList>
            <person name="de Groot N.N."/>
        </authorList>
    </citation>
    <scope>NUCLEOTIDE SEQUENCE [LARGE SCALE GENOMIC DNA]</scope>
    <source>
        <strain evidence="5 6">DSM 15345</strain>
    </source>
</reference>
<dbReference type="AlphaFoldDB" id="A0A1H4FQQ1"/>
<dbReference type="InterPro" id="IPR035418">
    <property type="entry name" value="AraC-bd_2"/>
</dbReference>
<protein>
    <submittedName>
        <fullName evidence="5">Transcriptional regulator, AraC family</fullName>
    </submittedName>
</protein>
<evidence type="ECO:0000256" key="3">
    <source>
        <dbReference type="ARBA" id="ARBA00023163"/>
    </source>
</evidence>
<dbReference type="InterPro" id="IPR018060">
    <property type="entry name" value="HTH_AraC"/>
</dbReference>
<accession>A0A1H4FQQ1</accession>
<dbReference type="PROSITE" id="PS00041">
    <property type="entry name" value="HTH_ARAC_FAMILY_1"/>
    <property type="match status" value="1"/>
</dbReference>
<gene>
    <name evidence="5" type="ORF">SAMN05444370_12617</name>
</gene>
<evidence type="ECO:0000259" key="4">
    <source>
        <dbReference type="PROSITE" id="PS01124"/>
    </source>
</evidence>
<dbReference type="SUPFAM" id="SSF46689">
    <property type="entry name" value="Homeodomain-like"/>
    <property type="match status" value="2"/>
</dbReference>
<dbReference type="GO" id="GO:0043565">
    <property type="term" value="F:sequence-specific DNA binding"/>
    <property type="evidence" value="ECO:0007669"/>
    <property type="project" value="InterPro"/>
</dbReference>
<dbReference type="Proteomes" id="UP000198703">
    <property type="component" value="Unassembled WGS sequence"/>
</dbReference>